<dbReference type="Gene3D" id="3.40.50.410">
    <property type="entry name" value="von Willebrand factor, type A domain"/>
    <property type="match status" value="1"/>
</dbReference>
<gene>
    <name evidence="3" type="ORF">JIM95_06080</name>
</gene>
<protein>
    <submittedName>
        <fullName evidence="3">VWA domain-containing protein</fullName>
    </submittedName>
</protein>
<feature type="compositionally biased region" description="Acidic residues" evidence="1">
    <location>
        <begin position="81"/>
        <end position="99"/>
    </location>
</feature>
<evidence type="ECO:0000256" key="2">
    <source>
        <dbReference type="SAM" id="Phobius"/>
    </source>
</evidence>
<keyword evidence="2" id="KW-0472">Membrane</keyword>
<keyword evidence="2" id="KW-0812">Transmembrane</keyword>
<dbReference type="EMBL" id="JAENIP010000012">
    <property type="protein sequence ID" value="MBK1844152.1"/>
    <property type="molecule type" value="Genomic_DNA"/>
</dbReference>
<evidence type="ECO:0000313" key="3">
    <source>
        <dbReference type="EMBL" id="MBK1844152.1"/>
    </source>
</evidence>
<evidence type="ECO:0000313" key="4">
    <source>
        <dbReference type="Proteomes" id="UP000650005"/>
    </source>
</evidence>
<feature type="region of interest" description="Disordered" evidence="1">
    <location>
        <begin position="374"/>
        <end position="400"/>
    </location>
</feature>
<accession>A0ABS1FL52</accession>
<dbReference type="Proteomes" id="UP000650005">
    <property type="component" value="Unassembled WGS sequence"/>
</dbReference>
<dbReference type="RefSeq" id="WP_200257976.1">
    <property type="nucleotide sequence ID" value="NZ_JAENIP020000002.1"/>
</dbReference>
<feature type="transmembrane region" description="Helical" evidence="2">
    <location>
        <begin position="1503"/>
        <end position="1524"/>
    </location>
</feature>
<dbReference type="CDD" id="cd00198">
    <property type="entry name" value="vWFA"/>
    <property type="match status" value="1"/>
</dbReference>
<feature type="compositionally biased region" description="Polar residues" evidence="1">
    <location>
        <begin position="990"/>
        <end position="1008"/>
    </location>
</feature>
<keyword evidence="4" id="KW-1185">Reference proteome</keyword>
<comment type="caution">
    <text evidence="3">The sequence shown here is derived from an EMBL/GenBank/DDBJ whole genome shotgun (WGS) entry which is preliminary data.</text>
</comment>
<reference evidence="3" key="1">
    <citation type="submission" date="2021-01" db="EMBL/GenBank/DDBJ databases">
        <title>Characterization of Corynebacterium spp. from penguins.</title>
        <authorList>
            <person name="Svec P."/>
        </authorList>
    </citation>
    <scope>NUCLEOTIDE SEQUENCE</scope>
    <source>
        <strain evidence="3">CCM 8835</strain>
    </source>
</reference>
<name>A0ABS1FL52_9CORY</name>
<dbReference type="InterPro" id="IPR036465">
    <property type="entry name" value="vWFA_dom_sf"/>
</dbReference>
<dbReference type="SUPFAM" id="SSF53300">
    <property type="entry name" value="vWA-like"/>
    <property type="match status" value="1"/>
</dbReference>
<keyword evidence="2" id="KW-1133">Transmembrane helix</keyword>
<feature type="region of interest" description="Disordered" evidence="1">
    <location>
        <begin position="988"/>
        <end position="1009"/>
    </location>
</feature>
<sequence>MSEQQDRNFFADGVTFMMKRALVLVSAVALLVAIVAVQMSPQNASAVEAQASHRSEAAAVDVESEGSAPASRVNDVSDVPQTDDGEVGTETGDLPEDEPSVIDTATEFNAPELQAPKPAERLPQEYEDALANWPTDEASEFREYYLAHPDELEFIDAERLIRENEPVVPRFDVRAARSGTYHDPAKECGLKIAMVFDVSGSMNDNDGIGKLKISAKEIVNRLRNTPTVLGLYNFAGEANIVESATMEPKVMSDENASEAISKIDKLKAPNYPDTDPRSATNWEAGLQQVQNKDYDAVFFITDGVPNKPPSWNQNHGVANIVALKAAQIQSEKLAASGTNVIPVFVGRNSGAEVQIPYCKSRGCDKIDWANGKTSPSVFVDPSQRPTGVDYEDNGGKGSNKFSLNQSELNRVQCDKNLTYNYRGIPNLHTYNACTVSINGSKEIIQTKAITNEKRMTDSLSSTGTGIQINSFDELSRVLAEKTRGCESTVLLNKKIVDSKNNNDPTVSKSGWTFTAEKAIDDNGGVSSVTKKTDSDGQAIFKVISDDGTSIGSTFKLTEEPKDGYAIQYSSDTLGVSCTQYDRDGNRVPGSIVFPDVKDPNSFEIRPISRGARYSCDVVNAPAKIDLELKKRVGLGGRYVDADEKGDALDLGKVNANLDVEFEIKNTGAAPLGYLELTDKQIGAEDDRANKPISLQGLRCGARDTVNFRNDEDKTVVIIPGNPLAPGEKMFCRKEGDNSFQIVDLNFQSDGGAASKDKYFGNTGKVVAKREQKSENFAEATDSAWAKAQPGLVIFKSYVGGVPRTVNGVVGQTFNADYNIILTNNGYVDSGFPDIVDIPKPAPGLKVMSVRAYDRDFTQSLINDQGMTRQHDLIVGDGAVLAGSDNDTAWTLRTDQINIMKARHKGNFRLEVTYKVESVLDRPAKHADDRYVCNAVRNRTASNENRGLYNTVDVVTGENYAPVEKGYLDVCYSLVRADSTVTKKINDEGTAVSSDMSPGDQKNNKTISNPEGKDSFKVSYVITNNSSSGRKFIRENKGNLPSPDVKSVSVRDYTLDEHGKPTERLVPVKNLICEGGDVQSTVTTGEEETRISFDTGLGVGKSVTCTGMVDISEIDSDDIHDLIHGDVVKVIPTYNLEAPEQSVFGDQNYPTSDTIIGQEVSDKAWVRLPPASFAIEKSGSSERVAVQGREGKLRKGESFEATYRVKITNNSAAAAIPESIIESPTPMDGLKVRSIRARNTPSGIEGSSQKLLKNDEELVDFEDRGDGTFKLEASNFNSVLGSAEGNTDISATIDVIVSYEVAADNGIDALSDNLECSPNNQGHHGLANFVQLEGDETTGSACIDLLITSIGFEKLINDEGADSNETAAAVIPGAPTVKISYRVTNDGNGDIASFIVSDRYGENADSGERMNIGEMQCDKSATVNVSGPEAAVSPAAALGRGESITCWWNASNPSAMRYNDDSYHVDTATVNATFRQDFIGDIQASDSAWAIQLKSLDGKLPKSGGLGIAPFGLGALILFAGALFISRRQRTA</sequence>
<evidence type="ECO:0000256" key="1">
    <source>
        <dbReference type="SAM" id="MobiDB-lite"/>
    </source>
</evidence>
<feature type="region of interest" description="Disordered" evidence="1">
    <location>
        <begin position="56"/>
        <end position="99"/>
    </location>
</feature>
<organism evidence="3 4">
    <name type="scientific">Corynebacterium antarcticum</name>
    <dbReference type="NCBI Taxonomy" id="2800405"/>
    <lineage>
        <taxon>Bacteria</taxon>
        <taxon>Bacillati</taxon>
        <taxon>Actinomycetota</taxon>
        <taxon>Actinomycetes</taxon>
        <taxon>Mycobacteriales</taxon>
        <taxon>Corynebacteriaceae</taxon>
        <taxon>Corynebacterium</taxon>
    </lineage>
</organism>
<proteinExistence type="predicted"/>